<dbReference type="Proteomes" id="UP001489902">
    <property type="component" value="Chromosome 1"/>
</dbReference>
<organism evidence="9 10">
    <name type="scientific">Fusarium acuminatum</name>
    <dbReference type="NCBI Taxonomy" id="5515"/>
    <lineage>
        <taxon>Eukaryota</taxon>
        <taxon>Fungi</taxon>
        <taxon>Dikarya</taxon>
        <taxon>Ascomycota</taxon>
        <taxon>Pezizomycotina</taxon>
        <taxon>Sordariomycetes</taxon>
        <taxon>Hypocreomycetidae</taxon>
        <taxon>Hypocreales</taxon>
        <taxon>Nectriaceae</taxon>
        <taxon>Fusarium</taxon>
        <taxon>Fusarium tricinctum species complex</taxon>
    </lineage>
</organism>
<evidence type="ECO:0000256" key="2">
    <source>
        <dbReference type="ARBA" id="ARBA00022448"/>
    </source>
</evidence>
<feature type="transmembrane region" description="Helical" evidence="7">
    <location>
        <begin position="82"/>
        <end position="100"/>
    </location>
</feature>
<evidence type="ECO:0000256" key="5">
    <source>
        <dbReference type="ARBA" id="ARBA00023136"/>
    </source>
</evidence>
<dbReference type="PANTHER" id="PTHR43495:SF5">
    <property type="entry name" value="GAMMA-AMINOBUTYRIC ACID PERMEASE"/>
    <property type="match status" value="1"/>
</dbReference>
<feature type="region of interest" description="Disordered" evidence="6">
    <location>
        <begin position="305"/>
        <end position="327"/>
    </location>
</feature>
<feature type="transmembrane region" description="Helical" evidence="7">
    <location>
        <begin position="220"/>
        <end position="243"/>
    </location>
</feature>
<evidence type="ECO:0000256" key="3">
    <source>
        <dbReference type="ARBA" id="ARBA00022692"/>
    </source>
</evidence>
<feature type="compositionally biased region" description="Polar residues" evidence="6">
    <location>
        <begin position="1"/>
        <end position="11"/>
    </location>
</feature>
<name>A0ABZ2WMU6_9HYPO</name>
<feature type="transmembrane region" description="Helical" evidence="7">
    <location>
        <begin position="343"/>
        <end position="369"/>
    </location>
</feature>
<feature type="transmembrane region" description="Helical" evidence="7">
    <location>
        <begin position="197"/>
        <end position="213"/>
    </location>
</feature>
<feature type="transmembrane region" description="Helical" evidence="7">
    <location>
        <begin position="506"/>
        <end position="526"/>
    </location>
</feature>
<feature type="domain" description="Amino acid permease/ SLC12A" evidence="8">
    <location>
        <begin position="84"/>
        <end position="302"/>
    </location>
</feature>
<protein>
    <submittedName>
        <fullName evidence="9">Amino acid permease-domain-containing protein</fullName>
    </submittedName>
</protein>
<dbReference type="Gene3D" id="1.20.1740.10">
    <property type="entry name" value="Amino acid/polyamine transporter I"/>
    <property type="match status" value="2"/>
</dbReference>
<evidence type="ECO:0000256" key="4">
    <source>
        <dbReference type="ARBA" id="ARBA00022989"/>
    </source>
</evidence>
<reference evidence="9 10" key="1">
    <citation type="submission" date="2024-04" db="EMBL/GenBank/DDBJ databases">
        <title>Complete genome sequence of Fusarium acuminatum.</title>
        <authorList>
            <person name="Lan B."/>
        </authorList>
    </citation>
    <scope>NUCLEOTIDE SEQUENCE [LARGE SCALE GENOMIC DNA]</scope>
    <source>
        <strain evidence="9">1A</strain>
    </source>
</reference>
<feature type="transmembrane region" description="Helical" evidence="7">
    <location>
        <begin position="593"/>
        <end position="613"/>
    </location>
</feature>
<feature type="transmembrane region" description="Helical" evidence="7">
    <location>
        <begin position="469"/>
        <end position="486"/>
    </location>
</feature>
<feature type="transmembrane region" description="Helical" evidence="7">
    <location>
        <begin position="112"/>
        <end position="139"/>
    </location>
</feature>
<evidence type="ECO:0000256" key="7">
    <source>
        <dbReference type="SAM" id="Phobius"/>
    </source>
</evidence>
<feature type="compositionally biased region" description="Polar residues" evidence="6">
    <location>
        <begin position="21"/>
        <end position="35"/>
    </location>
</feature>
<gene>
    <name evidence="9" type="ORF">QYS62_003025</name>
</gene>
<dbReference type="EMBL" id="CP151260">
    <property type="protein sequence ID" value="WZH42057.1"/>
    <property type="molecule type" value="Genomic_DNA"/>
</dbReference>
<evidence type="ECO:0000256" key="6">
    <source>
        <dbReference type="SAM" id="MobiDB-lite"/>
    </source>
</evidence>
<keyword evidence="3 7" id="KW-0812">Transmembrane</keyword>
<evidence type="ECO:0000313" key="10">
    <source>
        <dbReference type="Proteomes" id="UP001489902"/>
    </source>
</evidence>
<keyword evidence="10" id="KW-1185">Reference proteome</keyword>
<keyword evidence="4 7" id="KW-1133">Transmembrane helix</keyword>
<sequence length="672" mass="74461">MSEMASGQVNGPNIALDELAPNTSSSQDISRSNPGILNDDHSAPSDGLNATSNPPTVLRPGRRGVTEVPQLPIHTVRRKLRGIHIFMIAINGTLGTGLYVRSGQILELGGPIAVVLSFITLGILVWAVMQCIAELLCLWPVPGAVPLFVKKFVDRELGDAVGIAYWFTYSIGFSALITTSASVLNFWTADMEGFTEGFVYVALPITLVAINSVKVEIYGWLEVITGIIKLIFLAIIIICLIYIGNLPDRSVSKVSSWNEPFKNDDNAASGWFEGFMMCLSIATFAYTGVENIAVSVIEARWPSVPGRPRSCHDSSQGLTSENSSPPRQLTAIASSHKAVKKTLGFTAVFLPIFVAFAYTISGLLITLSLKRDKCGLQRLASLKNKNCTEPDPNKRGFTYSPFIIIAQDSKIDNLDNVFNAFIVFTALTCANTNLYVASRTLFGITRNIRSREYVPRLLSWFGVTDRNRVPLRAMAISAVAFCWVPFLQRKESFNTGSTLGKFVEILVQMGSVSVVIVWACLCLAYIRYYYCIHVFRDALAREGIHLARDREQESEAYPYQSHWQPVLAGFAFTGCLVILLICNGVFLWKEFHIIPFCSGYLTVIAFLVIWIGLKVYKGVWSPWTRLDANIAINIIRDLNELRDKSLQQPAGGFESRWTAFKRGLRRRGNSAN</sequence>
<comment type="subcellular location">
    <subcellularLocation>
        <location evidence="1">Membrane</location>
        <topology evidence="1">Multi-pass membrane protein</topology>
    </subcellularLocation>
</comment>
<evidence type="ECO:0000256" key="1">
    <source>
        <dbReference type="ARBA" id="ARBA00004141"/>
    </source>
</evidence>
<accession>A0ABZ2WMU6</accession>
<dbReference type="PANTHER" id="PTHR43495">
    <property type="entry name" value="GABA PERMEASE"/>
    <property type="match status" value="1"/>
</dbReference>
<evidence type="ECO:0000313" key="9">
    <source>
        <dbReference type="EMBL" id="WZH42057.1"/>
    </source>
</evidence>
<feature type="domain" description="Amino acid permease/ SLC12A" evidence="8">
    <location>
        <begin position="347"/>
        <end position="624"/>
    </location>
</feature>
<dbReference type="PROSITE" id="PS00218">
    <property type="entry name" value="AMINO_ACID_PERMEASE_1"/>
    <property type="match status" value="1"/>
</dbReference>
<proteinExistence type="predicted"/>
<feature type="transmembrane region" description="Helical" evidence="7">
    <location>
        <begin position="566"/>
        <end position="587"/>
    </location>
</feature>
<feature type="region of interest" description="Disordered" evidence="6">
    <location>
        <begin position="1"/>
        <end position="63"/>
    </location>
</feature>
<keyword evidence="5 7" id="KW-0472">Membrane</keyword>
<dbReference type="InterPro" id="IPR004841">
    <property type="entry name" value="AA-permease/SLC12A_dom"/>
</dbReference>
<keyword evidence="2" id="KW-0813">Transport</keyword>
<evidence type="ECO:0000259" key="8">
    <source>
        <dbReference type="Pfam" id="PF00324"/>
    </source>
</evidence>
<dbReference type="InterPro" id="IPR004840">
    <property type="entry name" value="Amino_acid_permease_CS"/>
</dbReference>
<dbReference type="Pfam" id="PF00324">
    <property type="entry name" value="AA_permease"/>
    <property type="match status" value="2"/>
</dbReference>
<feature type="transmembrane region" description="Helical" evidence="7">
    <location>
        <begin position="160"/>
        <end position="177"/>
    </location>
</feature>
<feature type="compositionally biased region" description="Polar residues" evidence="6">
    <location>
        <begin position="313"/>
        <end position="327"/>
    </location>
</feature>